<dbReference type="Proteomes" id="UP000076661">
    <property type="component" value="Unassembled WGS sequence"/>
</dbReference>
<gene>
    <name evidence="1" type="ORF">N478_13655</name>
</gene>
<dbReference type="AlphaFoldDB" id="A0A167NSD6"/>
<protein>
    <submittedName>
        <fullName evidence="1">Uncharacterized protein</fullName>
    </submittedName>
</protein>
<reference evidence="1 2" key="1">
    <citation type="submission" date="2013-07" db="EMBL/GenBank/DDBJ databases">
        <title>Comparative Genomic and Metabolomic Analysis of Twelve Strains of Pseudoalteromonas luteoviolacea.</title>
        <authorList>
            <person name="Vynne N.G."/>
            <person name="Mansson M."/>
            <person name="Gram L."/>
        </authorList>
    </citation>
    <scope>NUCLEOTIDE SEQUENCE [LARGE SCALE GENOMIC DNA]</scope>
    <source>
        <strain evidence="1 2">S4060-1</strain>
    </source>
</reference>
<sequence>MLQNKQQLQFHNPLLHIEPHSKKALKQLYLLLIKINKTNSQKSLALNQSLISVFLGTIICRKWPLKTHRPFVNFI</sequence>
<dbReference type="PATRIC" id="fig|1365257.3.peg.1131"/>
<proteinExistence type="predicted"/>
<evidence type="ECO:0000313" key="2">
    <source>
        <dbReference type="Proteomes" id="UP000076661"/>
    </source>
</evidence>
<accession>A0A167NSD6</accession>
<name>A0A167NSD6_9GAMM</name>
<evidence type="ECO:0000313" key="1">
    <source>
        <dbReference type="EMBL" id="KZN68706.1"/>
    </source>
</evidence>
<organism evidence="1 2">
    <name type="scientific">Pseudoalteromonas luteoviolacea S4060-1</name>
    <dbReference type="NCBI Taxonomy" id="1365257"/>
    <lineage>
        <taxon>Bacteria</taxon>
        <taxon>Pseudomonadati</taxon>
        <taxon>Pseudomonadota</taxon>
        <taxon>Gammaproteobacteria</taxon>
        <taxon>Alteromonadales</taxon>
        <taxon>Pseudoalteromonadaceae</taxon>
        <taxon>Pseudoalteromonas</taxon>
    </lineage>
</organism>
<comment type="caution">
    <text evidence="1">The sequence shown here is derived from an EMBL/GenBank/DDBJ whole genome shotgun (WGS) entry which is preliminary data.</text>
</comment>
<dbReference type="EMBL" id="AUXX01000008">
    <property type="protein sequence ID" value="KZN68706.1"/>
    <property type="molecule type" value="Genomic_DNA"/>
</dbReference>